<dbReference type="AlphaFoldDB" id="A0A059V8C3"/>
<comment type="catalytic activity">
    <reaction evidence="3">
        <text>5,6-dihydrouracil + NAD(+) = uracil + NADH + H(+)</text>
        <dbReference type="Rhea" id="RHEA:20189"/>
        <dbReference type="ChEBI" id="CHEBI:15378"/>
        <dbReference type="ChEBI" id="CHEBI:15901"/>
        <dbReference type="ChEBI" id="CHEBI:17568"/>
        <dbReference type="ChEBI" id="CHEBI:57540"/>
        <dbReference type="ChEBI" id="CHEBI:57945"/>
        <dbReference type="EC" id="1.3.1.1"/>
    </reaction>
</comment>
<dbReference type="Gene3D" id="3.20.20.70">
    <property type="entry name" value="Aldolase class I"/>
    <property type="match status" value="1"/>
</dbReference>
<dbReference type="GO" id="GO:0006210">
    <property type="term" value="P:thymine catabolic process"/>
    <property type="evidence" value="ECO:0007669"/>
    <property type="project" value="TreeGrafter"/>
</dbReference>
<comment type="function">
    <text evidence="4">Involved in pyrimidine base degradation. Catalyzes physiologically the reduction of uracil to 5,6-dihydrouracil (DHU) by using NADH as a specific cosubstrate. It also catalyzes the reverse reaction and the reduction of thymine to 5,6-dihydrothymine (DHT).</text>
</comment>
<evidence type="ECO:0000256" key="1">
    <source>
        <dbReference type="ARBA" id="ARBA00023002"/>
    </source>
</evidence>
<dbReference type="GO" id="GO:0050661">
    <property type="term" value="F:NADP binding"/>
    <property type="evidence" value="ECO:0007669"/>
    <property type="project" value="TreeGrafter"/>
</dbReference>
<dbReference type="EC" id="1.3.1.1" evidence="6"/>
<protein>
    <recommendedName>
        <fullName evidence="6">dihydrouracil dehydrogenase (NAD(+))</fullName>
        <ecNumber evidence="6">1.3.1.1</ecNumber>
    </recommendedName>
</protein>
<name>A0A059V8C3_9BACT</name>
<dbReference type="Pfam" id="PF01180">
    <property type="entry name" value="DHO_dh"/>
    <property type="match status" value="1"/>
</dbReference>
<keyword evidence="1" id="KW-0560">Oxidoreductase</keyword>
<proteinExistence type="predicted"/>
<comment type="catalytic activity">
    <reaction evidence="2">
        <text>5,6-dihydrothymine + NAD(+) = thymine + NADH + H(+)</text>
        <dbReference type="Rhea" id="RHEA:28791"/>
        <dbReference type="ChEBI" id="CHEBI:15378"/>
        <dbReference type="ChEBI" id="CHEBI:17821"/>
        <dbReference type="ChEBI" id="CHEBI:27468"/>
        <dbReference type="ChEBI" id="CHEBI:57540"/>
        <dbReference type="ChEBI" id="CHEBI:57945"/>
        <dbReference type="EC" id="1.3.1.1"/>
    </reaction>
</comment>
<dbReference type="SUPFAM" id="SSF51395">
    <property type="entry name" value="FMN-linked oxidoreductases"/>
    <property type="match status" value="1"/>
</dbReference>
<evidence type="ECO:0000256" key="6">
    <source>
        <dbReference type="ARBA" id="ARBA00049728"/>
    </source>
</evidence>
<reference evidence="8" key="1">
    <citation type="submission" date="2014-03" db="EMBL/GenBank/DDBJ databases">
        <title>CTD 241 fosmid library clone Pool3 contig00022.</title>
        <authorList>
            <person name="Pierechod M."/>
            <person name="Altermark B."/>
            <person name="Willassen N.P."/>
        </authorList>
    </citation>
    <scope>NUCLEOTIDE SEQUENCE</scope>
</reference>
<feature type="domain" description="Dihydroorotate dehydrogenase catalytic" evidence="7">
    <location>
        <begin position="30"/>
        <end position="145"/>
    </location>
</feature>
<dbReference type="GO" id="GO:0005737">
    <property type="term" value="C:cytoplasm"/>
    <property type="evidence" value="ECO:0007669"/>
    <property type="project" value="InterPro"/>
</dbReference>
<sequence>MPGNIIPLAPESHGNLTKTPRYWPFNNSFAIPIWVKLTGQSGNVTELAKGARDGGADAVTLAGRFMAFVPDVDTMRPVLGTHAGFGGPWALPITCRFLVEARKELGASFPLIGTNGARSGLDVVRFMLSGASAVQMTSAVFAGGFGVLRGSIDAVAHYLEEHATEASAIIGAAADRVATYAEQEERPGYWRKFVPEGSSDA</sequence>
<evidence type="ECO:0000256" key="2">
    <source>
        <dbReference type="ARBA" id="ARBA00047685"/>
    </source>
</evidence>
<organism evidence="8">
    <name type="scientific">uncultured bacterium 'pool 3 contig00022'</name>
    <dbReference type="NCBI Taxonomy" id="1497872"/>
    <lineage>
        <taxon>Bacteria</taxon>
        <taxon>environmental samples</taxon>
    </lineage>
</organism>
<evidence type="ECO:0000259" key="7">
    <source>
        <dbReference type="Pfam" id="PF01180"/>
    </source>
</evidence>
<evidence type="ECO:0000256" key="3">
    <source>
        <dbReference type="ARBA" id="ARBA00048792"/>
    </source>
</evidence>
<evidence type="ECO:0000256" key="4">
    <source>
        <dbReference type="ARBA" id="ARBA00049578"/>
    </source>
</evidence>
<dbReference type="EMBL" id="KJ538549">
    <property type="protein sequence ID" value="AHZ89332.1"/>
    <property type="molecule type" value="Genomic_DNA"/>
</dbReference>
<dbReference type="GO" id="GO:0006212">
    <property type="term" value="P:uracil catabolic process"/>
    <property type="evidence" value="ECO:0007669"/>
    <property type="project" value="TreeGrafter"/>
</dbReference>
<comment type="subunit">
    <text evidence="5">Heterotetramer of 2 PreA and 2 PreT subunits.</text>
</comment>
<dbReference type="InterPro" id="IPR005720">
    <property type="entry name" value="Dihydroorotate_DH_cat"/>
</dbReference>
<dbReference type="GO" id="GO:0002058">
    <property type="term" value="F:uracil binding"/>
    <property type="evidence" value="ECO:0007669"/>
    <property type="project" value="TreeGrafter"/>
</dbReference>
<dbReference type="InterPro" id="IPR013785">
    <property type="entry name" value="Aldolase_TIM"/>
</dbReference>
<dbReference type="PANTHER" id="PTHR43073:SF2">
    <property type="entry name" value="DIHYDROPYRIMIDINE DEHYDROGENASE [NADP(+)]"/>
    <property type="match status" value="1"/>
</dbReference>
<evidence type="ECO:0000313" key="8">
    <source>
        <dbReference type="EMBL" id="AHZ89332.1"/>
    </source>
</evidence>
<evidence type="ECO:0000256" key="5">
    <source>
        <dbReference type="ARBA" id="ARBA00049714"/>
    </source>
</evidence>
<accession>A0A059V8C3</accession>
<dbReference type="GO" id="GO:0004159">
    <property type="term" value="F:dihydropyrimidine dehydrogenase (NAD+) activity"/>
    <property type="evidence" value="ECO:0007669"/>
    <property type="project" value="UniProtKB-EC"/>
</dbReference>
<dbReference type="PANTHER" id="PTHR43073">
    <property type="entry name" value="DIHYDROPYRIMIDINE DEHYDROGENASE [NADP(+)]"/>
    <property type="match status" value="1"/>
</dbReference>